<feature type="compositionally biased region" description="Low complexity" evidence="1">
    <location>
        <begin position="35"/>
        <end position="53"/>
    </location>
</feature>
<name>A0A2H3D2K3_ARMGA</name>
<dbReference type="EMBL" id="KZ293673">
    <property type="protein sequence ID" value="PBK88310.1"/>
    <property type="molecule type" value="Genomic_DNA"/>
</dbReference>
<evidence type="ECO:0000313" key="3">
    <source>
        <dbReference type="Proteomes" id="UP000217790"/>
    </source>
</evidence>
<evidence type="ECO:0000256" key="1">
    <source>
        <dbReference type="SAM" id="MobiDB-lite"/>
    </source>
</evidence>
<feature type="region of interest" description="Disordered" evidence="1">
    <location>
        <begin position="1"/>
        <end position="98"/>
    </location>
</feature>
<feature type="compositionally biased region" description="Polar residues" evidence="1">
    <location>
        <begin position="75"/>
        <end position="92"/>
    </location>
</feature>
<reference evidence="3" key="1">
    <citation type="journal article" date="2017" name="Nat. Ecol. Evol.">
        <title>Genome expansion and lineage-specific genetic innovations in the forest pathogenic fungi Armillaria.</title>
        <authorList>
            <person name="Sipos G."/>
            <person name="Prasanna A.N."/>
            <person name="Walter M.C."/>
            <person name="O'Connor E."/>
            <person name="Balint B."/>
            <person name="Krizsan K."/>
            <person name="Kiss B."/>
            <person name="Hess J."/>
            <person name="Varga T."/>
            <person name="Slot J."/>
            <person name="Riley R."/>
            <person name="Boka B."/>
            <person name="Rigling D."/>
            <person name="Barry K."/>
            <person name="Lee J."/>
            <person name="Mihaltcheva S."/>
            <person name="LaButti K."/>
            <person name="Lipzen A."/>
            <person name="Waldron R."/>
            <person name="Moloney N.M."/>
            <person name="Sperisen C."/>
            <person name="Kredics L."/>
            <person name="Vagvoelgyi C."/>
            <person name="Patrignani A."/>
            <person name="Fitzpatrick D."/>
            <person name="Nagy I."/>
            <person name="Doyle S."/>
            <person name="Anderson J.B."/>
            <person name="Grigoriev I.V."/>
            <person name="Gueldener U."/>
            <person name="Muensterkoetter M."/>
            <person name="Nagy L.G."/>
        </authorList>
    </citation>
    <scope>NUCLEOTIDE SEQUENCE [LARGE SCALE GENOMIC DNA]</scope>
    <source>
        <strain evidence="3">Ar21-2</strain>
    </source>
</reference>
<keyword evidence="3" id="KW-1185">Reference proteome</keyword>
<dbReference type="InParanoid" id="A0A2H3D2K3"/>
<organism evidence="2 3">
    <name type="scientific">Armillaria gallica</name>
    <name type="common">Bulbous honey fungus</name>
    <name type="synonym">Armillaria bulbosa</name>
    <dbReference type="NCBI Taxonomy" id="47427"/>
    <lineage>
        <taxon>Eukaryota</taxon>
        <taxon>Fungi</taxon>
        <taxon>Dikarya</taxon>
        <taxon>Basidiomycota</taxon>
        <taxon>Agaricomycotina</taxon>
        <taxon>Agaricomycetes</taxon>
        <taxon>Agaricomycetidae</taxon>
        <taxon>Agaricales</taxon>
        <taxon>Marasmiineae</taxon>
        <taxon>Physalacriaceae</taxon>
        <taxon>Armillaria</taxon>
    </lineage>
</organism>
<sequence length="169" mass="18265">MLMSPDPLSDEEDFRTPRVSLIPSPIQNYQGRAPSTRGGATTSGTSSSRSTETYSVPMPSKPGNSGWLTSKPKQESPSETAPGNTWSTSSPYTEGIHSILDAPPTWTSLLASMPIATAAYTPHIWGWNDTIYDPAPDPNKPRLSGSSTGDEPRLPWQWQHPKLGESLGN</sequence>
<dbReference type="AlphaFoldDB" id="A0A2H3D2K3"/>
<feature type="region of interest" description="Disordered" evidence="1">
    <location>
        <begin position="127"/>
        <end position="169"/>
    </location>
</feature>
<accession>A0A2H3D2K3</accession>
<dbReference type="Proteomes" id="UP000217790">
    <property type="component" value="Unassembled WGS sequence"/>
</dbReference>
<gene>
    <name evidence="2" type="ORF">ARMGADRAFT_1084638</name>
</gene>
<evidence type="ECO:0000313" key="2">
    <source>
        <dbReference type="EMBL" id="PBK88310.1"/>
    </source>
</evidence>
<proteinExistence type="predicted"/>
<protein>
    <submittedName>
        <fullName evidence="2">Uncharacterized protein</fullName>
    </submittedName>
</protein>